<dbReference type="GO" id="GO:0016342">
    <property type="term" value="C:catenin complex"/>
    <property type="evidence" value="ECO:0007669"/>
    <property type="project" value="TreeGrafter"/>
</dbReference>
<evidence type="ECO:0000256" key="3">
    <source>
        <dbReference type="SAM" id="MobiDB-lite"/>
    </source>
</evidence>
<dbReference type="InterPro" id="IPR009223">
    <property type="entry name" value="APC_rpt"/>
</dbReference>
<feature type="region of interest" description="Disordered" evidence="3">
    <location>
        <begin position="864"/>
        <end position="888"/>
    </location>
</feature>
<dbReference type="PANTHER" id="PTHR12607:SF12">
    <property type="entry name" value="APC-LIKE, ISOFORM A-RELATED"/>
    <property type="match status" value="1"/>
</dbReference>
<sequence>SWKADDDIKLRLREVNVSKVLTYESMKCAKESCLKSLLSALWNISAHSKENKIDICEVNGALAYFVDILNFKTIALVENSGGILRNVSSVVSTNESYRNILRKNSAYQILLKQLRSSSLTIVGNACGTLCNLSVDCIEDQQLLWDLGAVGMLKNLAHSKHRTISTGSAATLKNLLSARASLNIAEHTLINALKSNSTSSSNTPDSSPRILSPSPSLHVRKLNALESDIENILRTNQSISVSSENKSVHDLYSVDSPLIYRQPLNINISQNNTDPHMQTFNTNLSGIKRSGSDESMVSAHSDLTFDKANFQSINTKLKNASISMSKPNNQPGCLMSLSGYSNSSGHYDLTIEQCMKISNFSSDNNNSNISQERINLDNNSNNSMLRKRNFHSYPDDYDSDTSEKPLDYSRQFGDTDEYMVYPTPIIPNQNDQNPVTTQNNAFRNIINIPPPTIKEKPKVYATEGTPVQCGSRMSPLSEEAIEDDVSNAFNPIPVLLEESCCYSVSKKPGLEKIEERVPSEIRENYPSTFVSTDTSALKLNKSVKFGSEPPHIIQDTPLMFSRSSSVGSLDSFDTHSFHSSVQSEYSRRTSEVVSPSELPDSPSSEIESKSPTKTAHKTASNKSRNSVSPSYSSSLSIDDNVSSTGNGTNNAAILQECIQSGMPYSKHSEKLSKSLKSVNDKYVDNCETTISYAIEGTPFNYSTKASSLSNISIPDPLEIKDQSDTSNKEQSSSSSDSEEQSELLSEIIQSAMPKGLNANTTLSLVHPPVNFIQTDGVTASNTNCSTFITMSAMQYNPCYPAVVPHKSNKVQIENNSDANLVKFPQFYYCDIDSPKQYGVEGTPNSLSQRDSICSETNLMIKVSSDIYSKPPGAPPKPPKRTTSTLSSVP</sequence>
<dbReference type="InterPro" id="IPR016024">
    <property type="entry name" value="ARM-type_fold"/>
</dbReference>
<gene>
    <name evidence="4" type="primary">APC</name>
</gene>
<dbReference type="GO" id="GO:0008013">
    <property type="term" value="F:beta-catenin binding"/>
    <property type="evidence" value="ECO:0007669"/>
    <property type="project" value="InterPro"/>
</dbReference>
<feature type="compositionally biased region" description="Polar residues" evidence="3">
    <location>
        <begin position="370"/>
        <end position="383"/>
    </location>
</feature>
<organism evidence="4">
    <name type="scientific">Schmidtea mediterranea</name>
    <name type="common">Freshwater planarian flatworm</name>
    <dbReference type="NCBI Taxonomy" id="79327"/>
    <lineage>
        <taxon>Eukaryota</taxon>
        <taxon>Metazoa</taxon>
        <taxon>Spiralia</taxon>
        <taxon>Lophotrochozoa</taxon>
        <taxon>Platyhelminthes</taxon>
        <taxon>Rhabditophora</taxon>
        <taxon>Seriata</taxon>
        <taxon>Tricladida</taxon>
        <taxon>Continenticola</taxon>
        <taxon>Geoplanoidea</taxon>
        <taxon>Dugesiidae</taxon>
        <taxon>Schmidtea</taxon>
    </lineage>
</organism>
<evidence type="ECO:0000256" key="2">
    <source>
        <dbReference type="ARBA" id="ARBA00022687"/>
    </source>
</evidence>
<dbReference type="GO" id="GO:0090090">
    <property type="term" value="P:negative regulation of canonical Wnt signaling pathway"/>
    <property type="evidence" value="ECO:0007669"/>
    <property type="project" value="TreeGrafter"/>
</dbReference>
<dbReference type="GO" id="GO:0016055">
    <property type="term" value="P:Wnt signaling pathway"/>
    <property type="evidence" value="ECO:0007669"/>
    <property type="project" value="UniProtKB-KW"/>
</dbReference>
<dbReference type="EMBL" id="EU130785">
    <property type="protein sequence ID" value="ABW97512.1"/>
    <property type="molecule type" value="mRNA"/>
</dbReference>
<dbReference type="GO" id="GO:0007399">
    <property type="term" value="P:nervous system development"/>
    <property type="evidence" value="ECO:0007669"/>
    <property type="project" value="TreeGrafter"/>
</dbReference>
<dbReference type="InterPro" id="IPR011989">
    <property type="entry name" value="ARM-like"/>
</dbReference>
<dbReference type="AlphaFoldDB" id="B1NWV6"/>
<feature type="region of interest" description="Disordered" evidence="3">
    <location>
        <begin position="194"/>
        <end position="213"/>
    </location>
</feature>
<reference evidence="4" key="1">
    <citation type="journal article" date="2008" name="Science">
        <title>Beta-catenin defines head versus tail identity during planarian regeneration and homeostasis.</title>
        <authorList>
            <person name="Gurley K.A."/>
            <person name="Rink J.C."/>
            <person name="Sanchez Alvarado A."/>
        </authorList>
    </citation>
    <scope>NUCLEOTIDE SEQUENCE</scope>
    <source>
        <strain evidence="4">CIW4</strain>
    </source>
</reference>
<dbReference type="SMART" id="SM00185">
    <property type="entry name" value="ARM"/>
    <property type="match status" value="2"/>
</dbReference>
<dbReference type="SUPFAM" id="SSF48371">
    <property type="entry name" value="ARM repeat"/>
    <property type="match status" value="1"/>
</dbReference>
<feature type="region of interest" description="Disordered" evidence="3">
    <location>
        <begin position="711"/>
        <end position="742"/>
    </location>
</feature>
<feature type="region of interest" description="Disordered" evidence="3">
    <location>
        <begin position="576"/>
        <end position="638"/>
    </location>
</feature>
<protein>
    <submittedName>
        <fullName evidence="4">Adenomatous polyposis coli-like protein</fullName>
    </submittedName>
</protein>
<dbReference type="Gene3D" id="1.25.10.10">
    <property type="entry name" value="Leucine-rich Repeat Variant"/>
    <property type="match status" value="1"/>
</dbReference>
<proteinExistence type="evidence at transcript level"/>
<dbReference type="GO" id="GO:0030877">
    <property type="term" value="C:beta-catenin destruction complex"/>
    <property type="evidence" value="ECO:0007669"/>
    <property type="project" value="TreeGrafter"/>
</dbReference>
<dbReference type="GO" id="GO:0005881">
    <property type="term" value="C:cytoplasmic microtubule"/>
    <property type="evidence" value="ECO:0007669"/>
    <property type="project" value="TreeGrafter"/>
</dbReference>
<dbReference type="GO" id="GO:0007026">
    <property type="term" value="P:negative regulation of microtubule depolymerization"/>
    <property type="evidence" value="ECO:0007669"/>
    <property type="project" value="TreeGrafter"/>
</dbReference>
<feature type="compositionally biased region" description="Basic and acidic residues" evidence="3">
    <location>
        <begin position="716"/>
        <end position="726"/>
    </location>
</feature>
<feature type="region of interest" description="Disordered" evidence="3">
    <location>
        <begin position="362"/>
        <end position="407"/>
    </location>
</feature>
<dbReference type="InterPro" id="IPR026818">
    <property type="entry name" value="Apc_fam"/>
</dbReference>
<feature type="non-terminal residue" evidence="4">
    <location>
        <position position="1"/>
    </location>
</feature>
<name>B1NWV6_SCHMD</name>
<dbReference type="GO" id="GO:0001708">
    <property type="term" value="P:cell fate specification"/>
    <property type="evidence" value="ECO:0007669"/>
    <property type="project" value="TreeGrafter"/>
</dbReference>
<dbReference type="GO" id="GO:0007389">
    <property type="term" value="P:pattern specification process"/>
    <property type="evidence" value="ECO:0007669"/>
    <property type="project" value="TreeGrafter"/>
</dbReference>
<keyword evidence="2" id="KW-0879">Wnt signaling pathway</keyword>
<feature type="non-terminal residue" evidence="4">
    <location>
        <position position="888"/>
    </location>
</feature>
<dbReference type="PANTHER" id="PTHR12607">
    <property type="entry name" value="ADENOMATOUS POLYPOSIS COLI PROTEIN FAMILY"/>
    <property type="match status" value="1"/>
</dbReference>
<comment type="similarity">
    <text evidence="1">Belongs to the adenomatous polyposis coli (APC) family.</text>
</comment>
<dbReference type="GO" id="GO:0016477">
    <property type="term" value="P:cell migration"/>
    <property type="evidence" value="ECO:0007669"/>
    <property type="project" value="TreeGrafter"/>
</dbReference>
<dbReference type="GO" id="GO:0008017">
    <property type="term" value="F:microtubule binding"/>
    <property type="evidence" value="ECO:0007669"/>
    <property type="project" value="TreeGrafter"/>
</dbReference>
<accession>B1NWV6</accession>
<feature type="compositionally biased region" description="Low complexity" evidence="3">
    <location>
        <begin position="619"/>
        <end position="638"/>
    </location>
</feature>
<dbReference type="InterPro" id="IPR000225">
    <property type="entry name" value="Armadillo"/>
</dbReference>
<evidence type="ECO:0000313" key="4">
    <source>
        <dbReference type="EMBL" id="ABW97512.1"/>
    </source>
</evidence>
<dbReference type="Pfam" id="PF05923">
    <property type="entry name" value="APC_r"/>
    <property type="match status" value="1"/>
</dbReference>
<feature type="compositionally biased region" description="Low complexity" evidence="3">
    <location>
        <begin position="590"/>
        <end position="604"/>
    </location>
</feature>
<dbReference type="GO" id="GO:0045295">
    <property type="term" value="F:gamma-catenin binding"/>
    <property type="evidence" value="ECO:0007669"/>
    <property type="project" value="TreeGrafter"/>
</dbReference>
<feature type="compositionally biased region" description="Polar residues" evidence="3">
    <location>
        <begin position="879"/>
        <end position="888"/>
    </location>
</feature>
<evidence type="ECO:0000256" key="1">
    <source>
        <dbReference type="ARBA" id="ARBA00009051"/>
    </source>
</evidence>